<reference evidence="2" key="1">
    <citation type="submission" date="2019-02" db="EMBL/GenBank/DDBJ databases">
        <authorList>
            <person name="Gruber-Vodicka R. H."/>
            <person name="Seah K. B. B."/>
        </authorList>
    </citation>
    <scope>NUCLEOTIDE SEQUENCE</scope>
    <source>
        <strain evidence="4">BECK_SA2B12</strain>
        <strain evidence="2">BECK_SA2B15</strain>
        <strain evidence="3">BECK_SA2B20</strain>
    </source>
</reference>
<sequence>MTTTTQDPTPESVWAFLREIAQQQKETERQMKETERILQAALQEFRQGLKKAEALFTTQWGRLMESLVSGALVELFNRRDILVEDISTRIKGSRRGRSYEFDIIAHNGPKIVIVEVKTTLRPDDVRKFLGKLEDAKILMPRYEKNTIHGAVAWLRTDADADKMAVNRGLFSIRAVGDSASITNAPNFEPTPF</sequence>
<dbReference type="EMBL" id="CAADFG010000213">
    <property type="protein sequence ID" value="VFK01083.1"/>
    <property type="molecule type" value="Genomic_DNA"/>
</dbReference>
<evidence type="ECO:0000313" key="2">
    <source>
        <dbReference type="EMBL" id="VFK01083.1"/>
    </source>
</evidence>
<dbReference type="EMBL" id="CAADFI010000222">
    <property type="protein sequence ID" value="VFK01224.1"/>
    <property type="molecule type" value="Genomic_DNA"/>
</dbReference>
<dbReference type="InterPro" id="IPR011335">
    <property type="entry name" value="Restrct_endonuc-II-like"/>
</dbReference>
<feature type="coiled-coil region" evidence="1">
    <location>
        <begin position="17"/>
        <end position="44"/>
    </location>
</feature>
<keyword evidence="1" id="KW-0175">Coiled coil</keyword>
<evidence type="ECO:0000313" key="3">
    <source>
        <dbReference type="EMBL" id="VFK01224.1"/>
    </source>
</evidence>
<evidence type="ECO:0000256" key="1">
    <source>
        <dbReference type="SAM" id="Coils"/>
    </source>
</evidence>
<accession>A0A450V8E8</accession>
<protein>
    <recommendedName>
        <fullName evidence="5">DUF3782 domain-containing protein</fullName>
    </recommendedName>
</protein>
<dbReference type="AlphaFoldDB" id="A0A450V8E8"/>
<evidence type="ECO:0008006" key="5">
    <source>
        <dbReference type="Google" id="ProtNLM"/>
    </source>
</evidence>
<proteinExistence type="predicted"/>
<dbReference type="PANTHER" id="PTHR38753:SF1">
    <property type="entry name" value="SLR1441 PROTEIN"/>
    <property type="match status" value="1"/>
</dbReference>
<dbReference type="EMBL" id="CAADFJ010000214">
    <property type="protein sequence ID" value="VFK04842.1"/>
    <property type="molecule type" value="Genomic_DNA"/>
</dbReference>
<evidence type="ECO:0000313" key="4">
    <source>
        <dbReference type="EMBL" id="VFK04842.1"/>
    </source>
</evidence>
<name>A0A450V8E8_9GAMM</name>
<dbReference type="SUPFAM" id="SSF52980">
    <property type="entry name" value="Restriction endonuclease-like"/>
    <property type="match status" value="1"/>
</dbReference>
<dbReference type="PANTHER" id="PTHR38753">
    <property type="entry name" value="SLR1441 PROTEIN"/>
    <property type="match status" value="1"/>
</dbReference>
<gene>
    <name evidence="2" type="ORF">BECKH772A_GA0070896_102132</name>
    <name evidence="3" type="ORF">BECKH772B_GA0070898_102223</name>
    <name evidence="4" type="ORF">BECKH772C_GA0070978_102142</name>
</gene>
<organism evidence="2">
    <name type="scientific">Candidatus Kentrum eta</name>
    <dbReference type="NCBI Taxonomy" id="2126337"/>
    <lineage>
        <taxon>Bacteria</taxon>
        <taxon>Pseudomonadati</taxon>
        <taxon>Pseudomonadota</taxon>
        <taxon>Gammaproteobacteria</taxon>
        <taxon>Candidatus Kentrum</taxon>
    </lineage>
</organism>